<dbReference type="Proteomes" id="UP000515154">
    <property type="component" value="Linkage group LG13"/>
</dbReference>
<dbReference type="GO" id="GO:0009898">
    <property type="term" value="C:cytoplasmic side of plasma membrane"/>
    <property type="evidence" value="ECO:0007669"/>
    <property type="project" value="TreeGrafter"/>
</dbReference>
<dbReference type="GO" id="GO:0006689">
    <property type="term" value="P:ganglioside catabolic process"/>
    <property type="evidence" value="ECO:0007669"/>
    <property type="project" value="InterPro"/>
</dbReference>
<feature type="chain" id="PRO_5027613622" evidence="2">
    <location>
        <begin position="16"/>
        <end position="196"/>
    </location>
</feature>
<dbReference type="PANTHER" id="PTHR17357">
    <property type="entry name" value="GM2 GANGLIOSIDE ACTIVATOR PROTEIN"/>
    <property type="match status" value="1"/>
</dbReference>
<proteinExistence type="predicted"/>
<evidence type="ECO:0000259" key="3">
    <source>
        <dbReference type="SMART" id="SM00737"/>
    </source>
</evidence>
<dbReference type="GO" id="GO:0005319">
    <property type="term" value="F:lipid transporter activity"/>
    <property type="evidence" value="ECO:0007669"/>
    <property type="project" value="TreeGrafter"/>
</dbReference>
<dbReference type="AlphaFoldDB" id="A0A6P7T0X7"/>
<dbReference type="Gene3D" id="2.70.220.10">
    <property type="entry name" value="Ganglioside GM2 activator"/>
    <property type="match status" value="1"/>
</dbReference>
<dbReference type="GO" id="GO:0008047">
    <property type="term" value="F:enzyme activator activity"/>
    <property type="evidence" value="ECO:0007669"/>
    <property type="project" value="InterPro"/>
</dbReference>
<accession>A0A6P7T0X7</accession>
<keyword evidence="4" id="KW-1185">Reference proteome</keyword>
<dbReference type="InterPro" id="IPR003172">
    <property type="entry name" value="ML_dom"/>
</dbReference>
<feature type="signal peptide" evidence="2">
    <location>
        <begin position="1"/>
        <end position="15"/>
    </location>
</feature>
<dbReference type="PANTHER" id="PTHR17357:SF0">
    <property type="entry name" value="GANGLIOSIDE GM2 ACTIVATOR"/>
    <property type="match status" value="1"/>
</dbReference>
<dbReference type="SMART" id="SM00737">
    <property type="entry name" value="ML"/>
    <property type="match status" value="1"/>
</dbReference>
<feature type="domain" description="MD-2-related lipid-recognition" evidence="3">
    <location>
        <begin position="49"/>
        <end position="193"/>
    </location>
</feature>
<name>A0A6P7T0X7_9MOLL</name>
<gene>
    <name evidence="5" type="primary">LOC115218607</name>
</gene>
<evidence type="ECO:0000256" key="2">
    <source>
        <dbReference type="SAM" id="SignalP"/>
    </source>
</evidence>
<keyword evidence="1 2" id="KW-0732">Signal</keyword>
<dbReference type="InterPro" id="IPR036846">
    <property type="entry name" value="GM2-AP_sf"/>
</dbReference>
<evidence type="ECO:0000313" key="4">
    <source>
        <dbReference type="Proteomes" id="UP000515154"/>
    </source>
</evidence>
<dbReference type="KEGG" id="osn:115218607"/>
<organism evidence="4 5">
    <name type="scientific">Octopus sinensis</name>
    <name type="common">East Asian common octopus</name>
    <dbReference type="NCBI Taxonomy" id="2607531"/>
    <lineage>
        <taxon>Eukaryota</taxon>
        <taxon>Metazoa</taxon>
        <taxon>Spiralia</taxon>
        <taxon>Lophotrochozoa</taxon>
        <taxon>Mollusca</taxon>
        <taxon>Cephalopoda</taxon>
        <taxon>Coleoidea</taxon>
        <taxon>Octopodiformes</taxon>
        <taxon>Octopoda</taxon>
        <taxon>Incirrata</taxon>
        <taxon>Octopodidae</taxon>
        <taxon>Octopus</taxon>
    </lineage>
</organism>
<dbReference type="SUPFAM" id="SSF63707">
    <property type="entry name" value="Ganglioside M2 (gm2) activator"/>
    <property type="match status" value="1"/>
</dbReference>
<reference evidence="5" key="1">
    <citation type="submission" date="2025-08" db="UniProtKB">
        <authorList>
            <consortium name="RefSeq"/>
        </authorList>
    </citation>
    <scope>IDENTIFICATION</scope>
</reference>
<evidence type="ECO:0000256" key="1">
    <source>
        <dbReference type="ARBA" id="ARBA00022729"/>
    </source>
</evidence>
<dbReference type="RefSeq" id="XP_029644368.1">
    <property type="nucleotide sequence ID" value="XM_029788508.2"/>
</dbReference>
<sequence length="196" mass="21759">MKLLLLSCLVGFCLADNVLRYQPHRPAQVNLERFRTWIMEHKNLKSFTWSDCGNSSSTLKVKNLIIGPDPVVLPGDLNIGFDLDITEDFDDSLSGSVEIYKKVGAEYIKIPCIGNIGSCDYDDVCGLMEQIPQCPQPFIDNNIPCKCPFKKNSYKMPSSQINVPEDPVPSGDYKATVLLKHKQAFAGCLKVALSIS</sequence>
<evidence type="ECO:0000313" key="5">
    <source>
        <dbReference type="RefSeq" id="XP_029644368.1"/>
    </source>
</evidence>
<protein>
    <submittedName>
        <fullName evidence="5">Ganglioside GM2 activator</fullName>
    </submittedName>
</protein>
<dbReference type="InterPro" id="IPR028996">
    <property type="entry name" value="GM2-AP"/>
</dbReference>
<dbReference type="Pfam" id="PF02221">
    <property type="entry name" value="E1_DerP2_DerF2"/>
    <property type="match status" value="1"/>
</dbReference>